<dbReference type="EMBL" id="CAJPDQ010000050">
    <property type="protein sequence ID" value="CAF9932976.1"/>
    <property type="molecule type" value="Genomic_DNA"/>
</dbReference>
<sequence length="232" mass="26258">MRRLSVASKGQLSLSQVLETCHLTIDFQLPAILCYCTLRIDTILTSKDLVRKINSILGSQPHLVKPEALDIENWKLVDNRGNTIILQQWDATLYSSKTLMVAFDQNYVEGTLQASPWKLIRFGVDSTLKKRDILLAENDILGAPQDYCIVRIQYHRRSKKSKSWTPDGQAIFLAPRCFKIVNFSSALKPGRNVQIRYSLGGSADAKTMSSSSNKTFRDFEIDNIVDLDFLVD</sequence>
<proteinExistence type="predicted"/>
<name>A0A8H3G4P8_9LECA</name>
<reference evidence="1" key="1">
    <citation type="submission" date="2021-03" db="EMBL/GenBank/DDBJ databases">
        <authorList>
            <person name="Tagirdzhanova G."/>
        </authorList>
    </citation>
    <scope>NUCLEOTIDE SEQUENCE</scope>
</reference>
<dbReference type="AlphaFoldDB" id="A0A8H3G4P8"/>
<gene>
    <name evidence="1" type="ORF">GOMPHAMPRED_007112</name>
</gene>
<evidence type="ECO:0000313" key="1">
    <source>
        <dbReference type="EMBL" id="CAF9932976.1"/>
    </source>
</evidence>
<keyword evidence="2" id="KW-1185">Reference proteome</keyword>
<protein>
    <submittedName>
        <fullName evidence="1">Uncharacterized protein</fullName>
    </submittedName>
</protein>
<evidence type="ECO:0000313" key="2">
    <source>
        <dbReference type="Proteomes" id="UP000664169"/>
    </source>
</evidence>
<organism evidence="1 2">
    <name type="scientific">Gomphillus americanus</name>
    <dbReference type="NCBI Taxonomy" id="1940652"/>
    <lineage>
        <taxon>Eukaryota</taxon>
        <taxon>Fungi</taxon>
        <taxon>Dikarya</taxon>
        <taxon>Ascomycota</taxon>
        <taxon>Pezizomycotina</taxon>
        <taxon>Lecanoromycetes</taxon>
        <taxon>OSLEUM clade</taxon>
        <taxon>Ostropomycetidae</taxon>
        <taxon>Ostropales</taxon>
        <taxon>Graphidaceae</taxon>
        <taxon>Gomphilloideae</taxon>
        <taxon>Gomphillus</taxon>
    </lineage>
</organism>
<dbReference type="Proteomes" id="UP000664169">
    <property type="component" value="Unassembled WGS sequence"/>
</dbReference>
<comment type="caution">
    <text evidence="1">The sequence shown here is derived from an EMBL/GenBank/DDBJ whole genome shotgun (WGS) entry which is preliminary data.</text>
</comment>
<accession>A0A8H3G4P8</accession>